<dbReference type="EMBL" id="JASBWR010000013">
    <property type="protein sequence ID" value="KAJ9110268.1"/>
    <property type="molecule type" value="Genomic_DNA"/>
</dbReference>
<protein>
    <submittedName>
        <fullName evidence="1">Uncharacterized protein</fullName>
    </submittedName>
</protein>
<name>A0ACC2WFT1_9TREE</name>
<gene>
    <name evidence="1" type="ORF">QFC19_001671</name>
</gene>
<reference evidence="1" key="1">
    <citation type="submission" date="2023-04" db="EMBL/GenBank/DDBJ databases">
        <title>Draft Genome sequencing of Naganishia species isolated from polar environments using Oxford Nanopore Technology.</title>
        <authorList>
            <person name="Leo P."/>
            <person name="Venkateswaran K."/>
        </authorList>
    </citation>
    <scope>NUCLEOTIDE SEQUENCE</scope>
    <source>
        <strain evidence="1">MNA-CCFEE 5261</strain>
    </source>
</reference>
<sequence>MVKPVINPTYTPVAHPAQPFRTFNELSFHRNDTETMTEHLNAPSAKFVLFREGKPLLKVVLSDGLGETPQGAKTETKYDGLYLASVEEVEGYVGDRTFALSRYTDTRTVPSSNAEAKTFQSARLPTSAPNLVFLGIDDRPSSSPDARPAKVDPKKPRGIPYFAIAIPTEHRPVEANKDETRKDGLQGLKEANEFVEPRLAGSSLSPWQANIFAAARAVIGK</sequence>
<dbReference type="Proteomes" id="UP001241377">
    <property type="component" value="Unassembled WGS sequence"/>
</dbReference>
<accession>A0ACC2WFT1</accession>
<proteinExistence type="predicted"/>
<evidence type="ECO:0000313" key="1">
    <source>
        <dbReference type="EMBL" id="KAJ9110268.1"/>
    </source>
</evidence>
<organism evidence="1 2">
    <name type="scientific">Naganishia cerealis</name>
    <dbReference type="NCBI Taxonomy" id="610337"/>
    <lineage>
        <taxon>Eukaryota</taxon>
        <taxon>Fungi</taxon>
        <taxon>Dikarya</taxon>
        <taxon>Basidiomycota</taxon>
        <taxon>Agaricomycotina</taxon>
        <taxon>Tremellomycetes</taxon>
        <taxon>Filobasidiales</taxon>
        <taxon>Filobasidiaceae</taxon>
        <taxon>Naganishia</taxon>
    </lineage>
</organism>
<evidence type="ECO:0000313" key="2">
    <source>
        <dbReference type="Proteomes" id="UP001241377"/>
    </source>
</evidence>
<keyword evidence="2" id="KW-1185">Reference proteome</keyword>
<comment type="caution">
    <text evidence="1">The sequence shown here is derived from an EMBL/GenBank/DDBJ whole genome shotgun (WGS) entry which is preliminary data.</text>
</comment>